<evidence type="ECO:0000313" key="3">
    <source>
        <dbReference type="Proteomes" id="UP001595704"/>
    </source>
</evidence>
<dbReference type="PANTHER" id="PTHR35894:SF5">
    <property type="entry name" value="MU-LIKE PROPHAGE FLUMU DNA TRANSPOSITION PROTEIN B"/>
    <property type="match status" value="1"/>
</dbReference>
<evidence type="ECO:0000313" key="2">
    <source>
        <dbReference type="EMBL" id="MFC3635821.1"/>
    </source>
</evidence>
<dbReference type="Pfam" id="PF13401">
    <property type="entry name" value="AAA_22"/>
    <property type="match status" value="1"/>
</dbReference>
<dbReference type="InterPro" id="IPR049945">
    <property type="entry name" value="AAA_22"/>
</dbReference>
<dbReference type="InterPro" id="IPR052026">
    <property type="entry name" value="ExeA_AAA_ATPase_DNA-bind"/>
</dbReference>
<protein>
    <submittedName>
        <fullName evidence="2">AAA family ATPase</fullName>
    </submittedName>
</protein>
<comment type="caution">
    <text evidence="2">The sequence shown here is derived from an EMBL/GenBank/DDBJ whole genome shotgun (WGS) entry which is preliminary data.</text>
</comment>
<evidence type="ECO:0000259" key="1">
    <source>
        <dbReference type="Pfam" id="PF13401"/>
    </source>
</evidence>
<dbReference type="RefSeq" id="WP_191319660.1">
    <property type="nucleotide sequence ID" value="NZ_BNCG01000010.1"/>
</dbReference>
<gene>
    <name evidence="2" type="ORF">ACFONL_00210</name>
</gene>
<proteinExistence type="predicted"/>
<accession>A0ABV7UB43</accession>
<organism evidence="2 3">
    <name type="scientific">Camelimonas fluminis</name>
    <dbReference type="NCBI Taxonomy" id="1576911"/>
    <lineage>
        <taxon>Bacteria</taxon>
        <taxon>Pseudomonadati</taxon>
        <taxon>Pseudomonadota</taxon>
        <taxon>Alphaproteobacteria</taxon>
        <taxon>Hyphomicrobiales</taxon>
        <taxon>Chelatococcaceae</taxon>
        <taxon>Camelimonas</taxon>
    </lineage>
</organism>
<dbReference type="Gene3D" id="3.40.50.300">
    <property type="entry name" value="P-loop containing nucleotide triphosphate hydrolases"/>
    <property type="match status" value="1"/>
</dbReference>
<dbReference type="EMBL" id="JBHRYC010000006">
    <property type="protein sequence ID" value="MFC3635821.1"/>
    <property type="molecule type" value="Genomic_DNA"/>
</dbReference>
<reference evidence="3" key="1">
    <citation type="journal article" date="2019" name="Int. J. Syst. Evol. Microbiol.">
        <title>The Global Catalogue of Microorganisms (GCM) 10K type strain sequencing project: providing services to taxonomists for standard genome sequencing and annotation.</title>
        <authorList>
            <consortium name="The Broad Institute Genomics Platform"/>
            <consortium name="The Broad Institute Genome Sequencing Center for Infectious Disease"/>
            <person name="Wu L."/>
            <person name="Ma J."/>
        </authorList>
    </citation>
    <scope>NUCLEOTIDE SEQUENCE [LARGE SCALE GENOMIC DNA]</scope>
    <source>
        <strain evidence="3">KCTC 42282</strain>
    </source>
</reference>
<name>A0ABV7UB43_9HYPH</name>
<dbReference type="Proteomes" id="UP001595704">
    <property type="component" value="Unassembled WGS sequence"/>
</dbReference>
<dbReference type="InterPro" id="IPR027417">
    <property type="entry name" value="P-loop_NTPase"/>
</dbReference>
<sequence length="257" mass="28800">MSETSTQHKRPESGFERPSSLAPLKNVAEMMRLVNRLRHRAYHQPGFGVMHGYSGYGKTYSAVYAQNKTLGPRVEVGDSWTKKTLVRAILREVGVQNPKGTVADMTEQLIGRLAAPEHPPLFIDEADKLVDKSMIEIVREIQEGSQVAVILIGEELLPQKLERIERVHNRVLAWATAQPCDIEDTIKLAKAFCPDLNPSMDLLEHVRRISDGRARRIVNNLAHMAEHARITGVTDFSMDNYRGELDSGKSPSRRAVA</sequence>
<dbReference type="SUPFAM" id="SSF52540">
    <property type="entry name" value="P-loop containing nucleoside triphosphate hydrolases"/>
    <property type="match status" value="1"/>
</dbReference>
<keyword evidence="3" id="KW-1185">Reference proteome</keyword>
<feature type="domain" description="ORC1/DEAH AAA+ ATPase" evidence="1">
    <location>
        <begin position="44"/>
        <end position="159"/>
    </location>
</feature>
<dbReference type="PANTHER" id="PTHR35894">
    <property type="entry name" value="GENERAL SECRETION PATHWAY PROTEIN A-RELATED"/>
    <property type="match status" value="1"/>
</dbReference>